<dbReference type="Proteomes" id="UP001596422">
    <property type="component" value="Unassembled WGS sequence"/>
</dbReference>
<reference evidence="3" key="1">
    <citation type="journal article" date="2019" name="Int. J. Syst. Evol. Microbiol.">
        <title>The Global Catalogue of Microorganisms (GCM) 10K type strain sequencing project: providing services to taxonomists for standard genome sequencing and annotation.</title>
        <authorList>
            <consortium name="The Broad Institute Genomics Platform"/>
            <consortium name="The Broad Institute Genome Sequencing Center for Infectious Disease"/>
            <person name="Wu L."/>
            <person name="Ma J."/>
        </authorList>
    </citation>
    <scope>NUCLEOTIDE SEQUENCE [LARGE SCALE GENOMIC DNA]</scope>
    <source>
        <strain evidence="3">NBRC 111756</strain>
    </source>
</reference>
<protein>
    <submittedName>
        <fullName evidence="2">Metallophosphoesterase family protein</fullName>
        <ecNumber evidence="2">3.1.-.-</ecNumber>
    </submittedName>
</protein>
<dbReference type="PANTHER" id="PTHR43143">
    <property type="entry name" value="METALLOPHOSPHOESTERASE, CALCINEURIN SUPERFAMILY"/>
    <property type="match status" value="1"/>
</dbReference>
<dbReference type="Gene3D" id="3.60.21.10">
    <property type="match status" value="1"/>
</dbReference>
<dbReference type="EC" id="3.1.-.-" evidence="2"/>
<gene>
    <name evidence="2" type="ORF">ACFQDL_24130</name>
</gene>
<dbReference type="InterPro" id="IPR051918">
    <property type="entry name" value="STPP_CPPED1"/>
</dbReference>
<organism evidence="2 3">
    <name type="scientific">Marinobacterium aestuariivivens</name>
    <dbReference type="NCBI Taxonomy" id="1698799"/>
    <lineage>
        <taxon>Bacteria</taxon>
        <taxon>Pseudomonadati</taxon>
        <taxon>Pseudomonadota</taxon>
        <taxon>Gammaproteobacteria</taxon>
        <taxon>Oceanospirillales</taxon>
        <taxon>Oceanospirillaceae</taxon>
        <taxon>Marinobacterium</taxon>
    </lineage>
</organism>
<comment type="caution">
    <text evidence="2">The sequence shown here is derived from an EMBL/GenBank/DDBJ whole genome shotgun (WGS) entry which is preliminary data.</text>
</comment>
<dbReference type="PANTHER" id="PTHR43143:SF1">
    <property type="entry name" value="SERINE_THREONINE-PROTEIN PHOSPHATASE CPPED1"/>
    <property type="match status" value="1"/>
</dbReference>
<evidence type="ECO:0000259" key="1">
    <source>
        <dbReference type="Pfam" id="PF00149"/>
    </source>
</evidence>
<evidence type="ECO:0000313" key="2">
    <source>
        <dbReference type="EMBL" id="MFC6672820.1"/>
    </source>
</evidence>
<accession>A0ABW2A609</accession>
<dbReference type="EMBL" id="JBHSWE010000001">
    <property type="protein sequence ID" value="MFC6672820.1"/>
    <property type="molecule type" value="Genomic_DNA"/>
</dbReference>
<dbReference type="InterPro" id="IPR029052">
    <property type="entry name" value="Metallo-depent_PP-like"/>
</dbReference>
<name>A0ABW2A609_9GAMM</name>
<keyword evidence="3" id="KW-1185">Reference proteome</keyword>
<evidence type="ECO:0000313" key="3">
    <source>
        <dbReference type="Proteomes" id="UP001596422"/>
    </source>
</evidence>
<feature type="domain" description="Calcineurin-like phosphoesterase" evidence="1">
    <location>
        <begin position="16"/>
        <end position="224"/>
    </location>
</feature>
<dbReference type="Pfam" id="PF00149">
    <property type="entry name" value="Metallophos"/>
    <property type="match status" value="1"/>
</dbReference>
<proteinExistence type="predicted"/>
<dbReference type="SUPFAM" id="SSF56300">
    <property type="entry name" value="Metallo-dependent phosphatases"/>
    <property type="match status" value="1"/>
</dbReference>
<dbReference type="RefSeq" id="WP_379911237.1">
    <property type="nucleotide sequence ID" value="NZ_JBHSWE010000001.1"/>
</dbReference>
<keyword evidence="2" id="KW-0378">Hydrolase</keyword>
<dbReference type="InterPro" id="IPR004843">
    <property type="entry name" value="Calcineurin-like_PHP"/>
</dbReference>
<dbReference type="GO" id="GO:0016787">
    <property type="term" value="F:hydrolase activity"/>
    <property type="evidence" value="ECO:0007669"/>
    <property type="project" value="UniProtKB-KW"/>
</dbReference>
<sequence>MNNVDPKLGRKLFSMVVMADTHLNQGEDTCSSPFEVNRLANKRMRYVVRDVNRIAPDFVINLGDLIHPVPSLPSYGEAARQFLHQTRALNCPQYLVPGNHDVGDKPINWGPAGVVCDDYLDLWKEFFGDHYYAFEHQGCHFIVINAQLINSGLADETRQREWLEAYLAEHPGARFFINTHYPPYMTERDEVEHYDNIAEPGRSWLLSLLEQHRVEALFAGHVHNFWYHRHQDTDCYLLPSTAFVRQDYSEMYRIEPGDQGGRNDLPKLGYFVVNVYERGHACLMQRTYGEALEPDAAVGMTQPRVTPLHTVENTRAPLGFDMRQPWAELVEIPPSGALDEFSRKRVRNDYPLLALWEMGVRKMRLPLDDLTSTEVVERIATLRRFGHEFQVFGFEVPQGRQLLALVEHQDLLSGCELAFADADLERVADALRSLKRDLRLPLYLSRLRTREDIESGGSKYYHVINHGYTSEDGSRIRTSITEGPLRGLVDGLVFRLDPGMESAPTLAAIDELCRTLQLQASIHLRVSDASPADVRDDDLDLANRIAETLCAALAHPALGVYVDTFADVDRGFFRRNGVTDRRANPRLAFHVVKHLYAALNADPAELRPAGIDAADGWRRILLTADRKRYQLLLPQPGCMPMQSVAECTGVAFRLLDLASGRYHPVDRHSGRLHWACQATGPVLLEETQS</sequence>